<proteinExistence type="inferred from homology"/>
<feature type="transmembrane region" description="Helical" evidence="9">
    <location>
        <begin position="42"/>
        <end position="61"/>
    </location>
</feature>
<reference evidence="10" key="1">
    <citation type="submission" date="2020-01" db="EMBL/GenBank/DDBJ databases">
        <title>Identification and distribution of gene clusters putatively required for synthesis of sphingolipid metabolism inhibitors in phylogenetically diverse species of the filamentous fungus Fusarium.</title>
        <authorList>
            <person name="Kim H.-S."/>
            <person name="Busman M."/>
            <person name="Brown D.W."/>
            <person name="Divon H."/>
            <person name="Uhlig S."/>
            <person name="Proctor R.H."/>
        </authorList>
    </citation>
    <scope>NUCLEOTIDE SEQUENCE</scope>
    <source>
        <strain evidence="10">NRRL 53441</strain>
    </source>
</reference>
<dbReference type="AlphaFoldDB" id="A0A8H4NRL1"/>
<dbReference type="Proteomes" id="UP000605986">
    <property type="component" value="Unassembled WGS sequence"/>
</dbReference>
<keyword evidence="4 8" id="KW-0479">Metal-binding</keyword>
<keyword evidence="11" id="KW-1185">Reference proteome</keyword>
<evidence type="ECO:0000313" key="11">
    <source>
        <dbReference type="Proteomes" id="UP000605986"/>
    </source>
</evidence>
<dbReference type="OrthoDB" id="3934656at2759"/>
<accession>A0A8H4NRL1</accession>
<evidence type="ECO:0000256" key="6">
    <source>
        <dbReference type="ARBA" id="ARBA00023004"/>
    </source>
</evidence>
<dbReference type="InterPro" id="IPR001128">
    <property type="entry name" value="Cyt_P450"/>
</dbReference>
<gene>
    <name evidence="10" type="ORF">F53441_7995</name>
</gene>
<dbReference type="PRINTS" id="PR00465">
    <property type="entry name" value="EP450IV"/>
</dbReference>
<dbReference type="GO" id="GO:0004497">
    <property type="term" value="F:monooxygenase activity"/>
    <property type="evidence" value="ECO:0007669"/>
    <property type="project" value="UniProtKB-KW"/>
</dbReference>
<dbReference type="SUPFAM" id="SSF48264">
    <property type="entry name" value="Cytochrome P450"/>
    <property type="match status" value="1"/>
</dbReference>
<name>A0A8H4NRL1_9HYPO</name>
<keyword evidence="6 8" id="KW-0408">Iron</keyword>
<keyword evidence="7" id="KW-0503">Monooxygenase</keyword>
<evidence type="ECO:0000256" key="8">
    <source>
        <dbReference type="PIRSR" id="PIRSR602403-1"/>
    </source>
</evidence>
<keyword evidence="3 8" id="KW-0349">Heme</keyword>
<dbReference type="Pfam" id="PF00067">
    <property type="entry name" value="p450"/>
    <property type="match status" value="1"/>
</dbReference>
<evidence type="ECO:0000256" key="2">
    <source>
        <dbReference type="ARBA" id="ARBA00010617"/>
    </source>
</evidence>
<evidence type="ECO:0000256" key="9">
    <source>
        <dbReference type="SAM" id="Phobius"/>
    </source>
</evidence>
<feature type="binding site" description="axial binding residue" evidence="8">
    <location>
        <position position="404"/>
    </location>
    <ligand>
        <name>heme</name>
        <dbReference type="ChEBI" id="CHEBI:30413"/>
    </ligand>
    <ligandPart>
        <name>Fe</name>
        <dbReference type="ChEBI" id="CHEBI:18248"/>
    </ligandPart>
</feature>
<feature type="transmembrane region" description="Helical" evidence="9">
    <location>
        <begin position="12"/>
        <end position="35"/>
    </location>
</feature>
<dbReference type="GO" id="GO:0005506">
    <property type="term" value="F:iron ion binding"/>
    <property type="evidence" value="ECO:0007669"/>
    <property type="project" value="InterPro"/>
</dbReference>
<sequence length="461" mass="52518">MFLDIFNSGLSWLAYSVAGLSTWYILSSVIAWYRLRHIPGPFLASFSYFWVAYGTVTGTTYDNLVSLHRKYGSLVRVGPNEVLSDDPALVRKFSNIHSTYTKGDWYLGSRFNPYHDPMFLIKDPIKHDRVKAKLSPAYSGRDAPNLEDVVDKQVGNLVQLIKEKYISTKSDFRPMNMTRIASLFTIDVISHLSLGSEFGCLKADFDIHGINKAFTEHLLVMSLATDIPWLRNFIFSPLFLWFFGPTEKDSKGVGKLMKLANTVVRERYDPNAKEQRDMLVYLQLKQELKEAISEGRASSPITDIESRRLPYLQAVIYETIRIRPTTMSMFFKDIPAGGESIHGHFLPAGTSVGTNMSALLHSEALFGPDAHLFRPERFLEVDKDTRVKMKGYVDLMFGYGRWICAGKPIALMELNKVLFELLREFDFQLAEPTMAMKTKSFLVFYDQGPILRVTKASEKSQ</sequence>
<evidence type="ECO:0000256" key="1">
    <source>
        <dbReference type="ARBA" id="ARBA00001971"/>
    </source>
</evidence>
<evidence type="ECO:0000256" key="5">
    <source>
        <dbReference type="ARBA" id="ARBA00023002"/>
    </source>
</evidence>
<keyword evidence="9" id="KW-0812">Transmembrane</keyword>
<evidence type="ECO:0000256" key="7">
    <source>
        <dbReference type="ARBA" id="ARBA00023033"/>
    </source>
</evidence>
<dbReference type="GO" id="GO:0016705">
    <property type="term" value="F:oxidoreductase activity, acting on paired donors, with incorporation or reduction of molecular oxygen"/>
    <property type="evidence" value="ECO:0007669"/>
    <property type="project" value="InterPro"/>
</dbReference>
<dbReference type="EMBL" id="JAADJG010000327">
    <property type="protein sequence ID" value="KAF4448619.1"/>
    <property type="molecule type" value="Genomic_DNA"/>
</dbReference>
<dbReference type="InterPro" id="IPR036396">
    <property type="entry name" value="Cyt_P450_sf"/>
</dbReference>
<keyword evidence="5" id="KW-0560">Oxidoreductase</keyword>
<dbReference type="GO" id="GO:0020037">
    <property type="term" value="F:heme binding"/>
    <property type="evidence" value="ECO:0007669"/>
    <property type="project" value="InterPro"/>
</dbReference>
<comment type="cofactor">
    <cofactor evidence="1 8">
        <name>heme</name>
        <dbReference type="ChEBI" id="CHEBI:30413"/>
    </cofactor>
</comment>
<keyword evidence="9" id="KW-0472">Membrane</keyword>
<dbReference type="PANTHER" id="PTHR24305:SF77">
    <property type="entry name" value="CYTOCHROME P450 MONOOXYGENASE"/>
    <property type="match status" value="1"/>
</dbReference>
<evidence type="ECO:0008006" key="12">
    <source>
        <dbReference type="Google" id="ProtNLM"/>
    </source>
</evidence>
<comment type="similarity">
    <text evidence="2">Belongs to the cytochrome P450 family.</text>
</comment>
<dbReference type="PANTHER" id="PTHR24305">
    <property type="entry name" value="CYTOCHROME P450"/>
    <property type="match status" value="1"/>
</dbReference>
<dbReference type="InterPro" id="IPR050121">
    <property type="entry name" value="Cytochrome_P450_monoxygenase"/>
</dbReference>
<dbReference type="InterPro" id="IPR002403">
    <property type="entry name" value="Cyt_P450_E_grp-IV"/>
</dbReference>
<dbReference type="Gene3D" id="1.10.630.10">
    <property type="entry name" value="Cytochrome P450"/>
    <property type="match status" value="2"/>
</dbReference>
<evidence type="ECO:0000313" key="10">
    <source>
        <dbReference type="EMBL" id="KAF4448619.1"/>
    </source>
</evidence>
<comment type="caution">
    <text evidence="10">The sequence shown here is derived from an EMBL/GenBank/DDBJ whole genome shotgun (WGS) entry which is preliminary data.</text>
</comment>
<evidence type="ECO:0000256" key="4">
    <source>
        <dbReference type="ARBA" id="ARBA00022723"/>
    </source>
</evidence>
<protein>
    <recommendedName>
        <fullName evidence="12">Cytochrome P450 monooxygenase</fullName>
    </recommendedName>
</protein>
<organism evidence="10 11">
    <name type="scientific">Fusarium austroafricanum</name>
    <dbReference type="NCBI Taxonomy" id="2364996"/>
    <lineage>
        <taxon>Eukaryota</taxon>
        <taxon>Fungi</taxon>
        <taxon>Dikarya</taxon>
        <taxon>Ascomycota</taxon>
        <taxon>Pezizomycotina</taxon>
        <taxon>Sordariomycetes</taxon>
        <taxon>Hypocreomycetidae</taxon>
        <taxon>Hypocreales</taxon>
        <taxon>Nectriaceae</taxon>
        <taxon>Fusarium</taxon>
        <taxon>Fusarium concolor species complex</taxon>
    </lineage>
</organism>
<keyword evidence="9" id="KW-1133">Transmembrane helix</keyword>
<evidence type="ECO:0000256" key="3">
    <source>
        <dbReference type="ARBA" id="ARBA00022617"/>
    </source>
</evidence>